<comment type="caution">
    <text evidence="5">The sequence shown here is derived from an EMBL/GenBank/DDBJ whole genome shotgun (WGS) entry which is preliminary data.</text>
</comment>
<name>A0A9P4N8C9_9PLEO</name>
<proteinExistence type="predicted"/>
<evidence type="ECO:0000256" key="3">
    <source>
        <dbReference type="SAM" id="MobiDB-lite"/>
    </source>
</evidence>
<protein>
    <recommendedName>
        <fullName evidence="2">alpha-galactosidase</fullName>
        <ecNumber evidence="2">3.2.1.22</ecNumber>
    </recommendedName>
</protein>
<organism evidence="5 6">
    <name type="scientific">Lojkania enalia</name>
    <dbReference type="NCBI Taxonomy" id="147567"/>
    <lineage>
        <taxon>Eukaryota</taxon>
        <taxon>Fungi</taxon>
        <taxon>Dikarya</taxon>
        <taxon>Ascomycota</taxon>
        <taxon>Pezizomycotina</taxon>
        <taxon>Dothideomycetes</taxon>
        <taxon>Pleosporomycetidae</taxon>
        <taxon>Pleosporales</taxon>
        <taxon>Pleosporales incertae sedis</taxon>
        <taxon>Lojkania</taxon>
    </lineage>
</organism>
<dbReference type="AlphaFoldDB" id="A0A9P4N8C9"/>
<dbReference type="EC" id="3.2.1.22" evidence="2"/>
<feature type="compositionally biased region" description="Polar residues" evidence="3">
    <location>
        <begin position="308"/>
        <end position="321"/>
    </location>
</feature>
<evidence type="ECO:0000256" key="1">
    <source>
        <dbReference type="ARBA" id="ARBA00001255"/>
    </source>
</evidence>
<evidence type="ECO:0000313" key="5">
    <source>
        <dbReference type="EMBL" id="KAF2264341.1"/>
    </source>
</evidence>
<dbReference type="SUPFAM" id="SSF51445">
    <property type="entry name" value="(Trans)glycosidases"/>
    <property type="match status" value="1"/>
</dbReference>
<dbReference type="GO" id="GO:0004557">
    <property type="term" value="F:alpha-galactosidase activity"/>
    <property type="evidence" value="ECO:0007669"/>
    <property type="project" value="UniProtKB-EC"/>
</dbReference>
<sequence>MARPLSSPDVAAFPAGVSWDIILNPSDPIAIKKQIINQDFQVIDIDMFDTDAATIGDFNATKQVICYFSAGSKEAWRTDSADFKYSDTGKELDGWPDEVWVNVKSQNVRYIMKKRIQLAASKGCTAIDPDNVDGYNENQDGFGYDKSAYVDYVKYLAQEATNNKLAIGLKNAVELITNLVDVVQFAVNEQCHQYKECGSYKSFTDANKAVFNIEYGGDSCDSPARVKLSTLIKSNDQSLDLLGSACPDQSQGMPSNLVNTVLSTPTPTKRTSLPTQTSSSDQDAPLTQADSQPTSTNSAQPTVALRPSPTSTGQANKSWGN</sequence>
<dbReference type="EMBL" id="ML986616">
    <property type="protein sequence ID" value="KAF2264341.1"/>
    <property type="molecule type" value="Genomic_DNA"/>
</dbReference>
<gene>
    <name evidence="5" type="ORF">CC78DRAFT_516888</name>
</gene>
<dbReference type="Proteomes" id="UP000800093">
    <property type="component" value="Unassembled WGS sequence"/>
</dbReference>
<evidence type="ECO:0000256" key="2">
    <source>
        <dbReference type="ARBA" id="ARBA00012755"/>
    </source>
</evidence>
<dbReference type="Pfam" id="PF03537">
    <property type="entry name" value="Glyco_hydro_114"/>
    <property type="match status" value="1"/>
</dbReference>
<feature type="compositionally biased region" description="Polar residues" evidence="3">
    <location>
        <begin position="250"/>
        <end position="282"/>
    </location>
</feature>
<feature type="compositionally biased region" description="Polar residues" evidence="3">
    <location>
        <begin position="288"/>
        <end position="301"/>
    </location>
</feature>
<dbReference type="OrthoDB" id="2108802at2759"/>
<feature type="region of interest" description="Disordered" evidence="3">
    <location>
        <begin position="250"/>
        <end position="321"/>
    </location>
</feature>
<dbReference type="InterPro" id="IPR017853">
    <property type="entry name" value="GH"/>
</dbReference>
<dbReference type="Gene3D" id="3.20.20.70">
    <property type="entry name" value="Aldolase class I"/>
    <property type="match status" value="1"/>
</dbReference>
<keyword evidence="6" id="KW-1185">Reference proteome</keyword>
<dbReference type="PANTHER" id="PTHR35273:SF2">
    <property type="entry name" value="ALPHA-GALACTOSIDASE"/>
    <property type="match status" value="1"/>
</dbReference>
<accession>A0A9P4N8C9</accession>
<dbReference type="PANTHER" id="PTHR35273">
    <property type="entry name" value="ALPHA-1,4 POLYGALACTOSAMINIDASE, PUTATIVE (AFU_ORTHOLOGUE AFUA_3G07890)-RELATED"/>
    <property type="match status" value="1"/>
</dbReference>
<dbReference type="InterPro" id="IPR013785">
    <property type="entry name" value="Aldolase_TIM"/>
</dbReference>
<evidence type="ECO:0000259" key="4">
    <source>
        <dbReference type="Pfam" id="PF03537"/>
    </source>
</evidence>
<feature type="domain" description="Glycoside-hydrolase family GH114 TIM-barrel" evidence="4">
    <location>
        <begin position="19"/>
        <end position="234"/>
    </location>
</feature>
<comment type="catalytic activity">
    <reaction evidence="1">
        <text>Hydrolysis of terminal, non-reducing alpha-D-galactose residues in alpha-D-galactosides, including galactose oligosaccharides, galactomannans and galactolipids.</text>
        <dbReference type="EC" id="3.2.1.22"/>
    </reaction>
</comment>
<dbReference type="InterPro" id="IPR004352">
    <property type="entry name" value="GH114_TIM-barrel"/>
</dbReference>
<evidence type="ECO:0000313" key="6">
    <source>
        <dbReference type="Proteomes" id="UP000800093"/>
    </source>
</evidence>
<reference evidence="6" key="1">
    <citation type="journal article" date="2020" name="Stud. Mycol.">
        <title>101 Dothideomycetes genomes: A test case for predicting lifestyles and emergence of pathogens.</title>
        <authorList>
            <person name="Haridas S."/>
            <person name="Albert R."/>
            <person name="Binder M."/>
            <person name="Bloem J."/>
            <person name="LaButti K."/>
            <person name="Salamov A."/>
            <person name="Andreopoulos B."/>
            <person name="Baker S."/>
            <person name="Barry K."/>
            <person name="Bills G."/>
            <person name="Bluhm B."/>
            <person name="Cannon C."/>
            <person name="Castanera R."/>
            <person name="Culley D."/>
            <person name="Daum C."/>
            <person name="Ezra D."/>
            <person name="Gonzalez J."/>
            <person name="Henrissat B."/>
            <person name="Kuo A."/>
            <person name="Liang C."/>
            <person name="Lipzen A."/>
            <person name="Lutzoni F."/>
            <person name="Magnuson J."/>
            <person name="Mondo S."/>
            <person name="Nolan M."/>
            <person name="Ohm R."/>
            <person name="Pangilinan J."/>
            <person name="Park H.-J."/>
            <person name="Ramirez L."/>
            <person name="Alfaro M."/>
            <person name="Sun H."/>
            <person name="Tritt A."/>
            <person name="Yoshinaga Y."/>
            <person name="Zwiers L.-H."/>
            <person name="Turgeon B."/>
            <person name="Goodwin S."/>
            <person name="Spatafora J."/>
            <person name="Crous P."/>
            <person name="Grigoriev I."/>
        </authorList>
    </citation>
    <scope>NUCLEOTIDE SEQUENCE [LARGE SCALE GENOMIC DNA]</scope>
    <source>
        <strain evidence="6">CBS 304.66</strain>
    </source>
</reference>